<feature type="compositionally biased region" description="Low complexity" evidence="1">
    <location>
        <begin position="131"/>
        <end position="144"/>
    </location>
</feature>
<gene>
    <name evidence="2" type="ORF">PG996_008301</name>
</gene>
<evidence type="ECO:0000313" key="3">
    <source>
        <dbReference type="Proteomes" id="UP001446871"/>
    </source>
</evidence>
<sequence length="359" mass="39524">MDRVFRGPETMKKPDVVRSNSGWQPRSPSDALDFMGYFHQRTRLEFSQACGPEKKFGLRHEDFERLDMCSKNLTAWYEECKAYDLFTRDQGWLYSKPYDELWNSEWRKTKNVKSNWMDTVLEPQEEDHKSASQTASSTQPAPSTNLTQSIAPEDQIKATSSAIPVAAIAVADTPVAAIPVQASALNATVVPATAMPMGPTAATTRKPLPISGAQQPDRKRRMFKPVNQTVSNGIPSCTGQADAGADVAFTIARNTSIDQSNAKPNGSKSQSKTDNEKAKGKRLLEDTEGQDATAPCKACLKAGRVCRVAIKPVDFNSMKCAHCIMYKLGDCCSTENPGYAYPQDDIDVMKARQSARIKP</sequence>
<feature type="compositionally biased region" description="Polar residues" evidence="1">
    <location>
        <begin position="256"/>
        <end position="270"/>
    </location>
</feature>
<dbReference type="EMBL" id="JAQQWM010000005">
    <property type="protein sequence ID" value="KAK8063649.1"/>
    <property type="molecule type" value="Genomic_DNA"/>
</dbReference>
<feature type="compositionally biased region" description="Basic and acidic residues" evidence="1">
    <location>
        <begin position="271"/>
        <end position="285"/>
    </location>
</feature>
<feature type="region of interest" description="Disordered" evidence="1">
    <location>
        <begin position="124"/>
        <end position="149"/>
    </location>
</feature>
<proteinExistence type="predicted"/>
<dbReference type="Proteomes" id="UP001446871">
    <property type="component" value="Unassembled WGS sequence"/>
</dbReference>
<protein>
    <submittedName>
        <fullName evidence="2">Uncharacterized protein</fullName>
    </submittedName>
</protein>
<feature type="region of interest" description="Disordered" evidence="1">
    <location>
        <begin position="198"/>
        <end position="217"/>
    </location>
</feature>
<evidence type="ECO:0000256" key="1">
    <source>
        <dbReference type="SAM" id="MobiDB-lite"/>
    </source>
</evidence>
<keyword evidence="3" id="KW-1185">Reference proteome</keyword>
<accession>A0ABR1V0P9</accession>
<comment type="caution">
    <text evidence="2">The sequence shown here is derived from an EMBL/GenBank/DDBJ whole genome shotgun (WGS) entry which is preliminary data.</text>
</comment>
<name>A0ABR1V0P9_9PEZI</name>
<organism evidence="2 3">
    <name type="scientific">Apiospora saccharicola</name>
    <dbReference type="NCBI Taxonomy" id="335842"/>
    <lineage>
        <taxon>Eukaryota</taxon>
        <taxon>Fungi</taxon>
        <taxon>Dikarya</taxon>
        <taxon>Ascomycota</taxon>
        <taxon>Pezizomycotina</taxon>
        <taxon>Sordariomycetes</taxon>
        <taxon>Xylariomycetidae</taxon>
        <taxon>Amphisphaeriales</taxon>
        <taxon>Apiosporaceae</taxon>
        <taxon>Apiospora</taxon>
    </lineage>
</organism>
<feature type="region of interest" description="Disordered" evidence="1">
    <location>
        <begin position="256"/>
        <end position="287"/>
    </location>
</feature>
<evidence type="ECO:0000313" key="2">
    <source>
        <dbReference type="EMBL" id="KAK8063649.1"/>
    </source>
</evidence>
<reference evidence="2 3" key="1">
    <citation type="submission" date="2023-01" db="EMBL/GenBank/DDBJ databases">
        <title>Analysis of 21 Apiospora genomes using comparative genomics revels a genus with tremendous synthesis potential of carbohydrate active enzymes and secondary metabolites.</title>
        <authorList>
            <person name="Sorensen T."/>
        </authorList>
    </citation>
    <scope>NUCLEOTIDE SEQUENCE [LARGE SCALE GENOMIC DNA]</scope>
    <source>
        <strain evidence="2 3">CBS 83171</strain>
    </source>
</reference>